<evidence type="ECO:0000313" key="8">
    <source>
        <dbReference type="Ensembl" id="ENSCCRP00020003456.1"/>
    </source>
</evidence>
<dbReference type="Gene3D" id="1.20.80.10">
    <property type="match status" value="1"/>
</dbReference>
<name>A0A8C2BWG3_CYPCA</name>
<protein>
    <submittedName>
        <fullName evidence="8">Erythrocyte membrane protein band 4.1 like 2</fullName>
    </submittedName>
</protein>
<dbReference type="CDD" id="cd14473">
    <property type="entry name" value="FERM_B-lobe"/>
    <property type="match status" value="1"/>
</dbReference>
<keyword evidence="4" id="KW-0009">Actin-binding</keyword>
<dbReference type="GO" id="GO:0031032">
    <property type="term" value="P:actomyosin structure organization"/>
    <property type="evidence" value="ECO:0007669"/>
    <property type="project" value="TreeGrafter"/>
</dbReference>
<dbReference type="InterPro" id="IPR000798">
    <property type="entry name" value="Ez/rad/moesin-like"/>
</dbReference>
<dbReference type="PANTHER" id="PTHR23280">
    <property type="entry name" value="4.1 G PROTEIN"/>
    <property type="match status" value="1"/>
</dbReference>
<dbReference type="InterPro" id="IPR011993">
    <property type="entry name" value="PH-like_dom_sf"/>
</dbReference>
<dbReference type="InterPro" id="IPR018979">
    <property type="entry name" value="FERM_N"/>
</dbReference>
<dbReference type="AlphaFoldDB" id="A0A8C2BWG3"/>
<dbReference type="SUPFAM" id="SSF50729">
    <property type="entry name" value="PH domain-like"/>
    <property type="match status" value="1"/>
</dbReference>
<dbReference type="PROSITE" id="PS00660">
    <property type="entry name" value="FERM_1"/>
    <property type="match status" value="1"/>
</dbReference>
<dbReference type="GO" id="GO:0030866">
    <property type="term" value="P:cortical actin cytoskeleton organization"/>
    <property type="evidence" value="ECO:0007669"/>
    <property type="project" value="InterPro"/>
</dbReference>
<dbReference type="InterPro" id="IPR019747">
    <property type="entry name" value="FERM_CS"/>
</dbReference>
<dbReference type="InterPro" id="IPR014352">
    <property type="entry name" value="FERM/acyl-CoA-bd_prot_sf"/>
</dbReference>
<dbReference type="PRINTS" id="PR00661">
    <property type="entry name" value="ERMFAMILY"/>
</dbReference>
<dbReference type="Proteomes" id="UP000694701">
    <property type="component" value="Unplaced"/>
</dbReference>
<evidence type="ECO:0000256" key="1">
    <source>
        <dbReference type="ARBA" id="ARBA00004245"/>
    </source>
</evidence>
<dbReference type="SMART" id="SM01196">
    <property type="entry name" value="FERM_C"/>
    <property type="match status" value="1"/>
</dbReference>
<evidence type="ECO:0000259" key="7">
    <source>
        <dbReference type="PROSITE" id="PS50057"/>
    </source>
</evidence>
<dbReference type="PRINTS" id="PR00935">
    <property type="entry name" value="BAND41"/>
</dbReference>
<dbReference type="Ensembl" id="ENSCCRT00020003994.1">
    <property type="protein sequence ID" value="ENSCCRP00020003456.1"/>
    <property type="gene ID" value="ENSCCRG00020001957.1"/>
</dbReference>
<proteinExistence type="predicted"/>
<keyword evidence="2" id="KW-0963">Cytoplasm</keyword>
<dbReference type="InterPro" id="IPR019749">
    <property type="entry name" value="Band_41_domain"/>
</dbReference>
<dbReference type="InterPro" id="IPR007477">
    <property type="entry name" value="SAB_dom"/>
</dbReference>
<dbReference type="SUPFAM" id="SSF54236">
    <property type="entry name" value="Ubiquitin-like"/>
    <property type="match status" value="1"/>
</dbReference>
<dbReference type="FunFam" id="1.20.80.10:FF:000001">
    <property type="entry name" value="Erythrocyte membrane protein band 4.1"/>
    <property type="match status" value="1"/>
</dbReference>
<keyword evidence="5" id="KW-0206">Cytoskeleton</keyword>
<evidence type="ECO:0000256" key="6">
    <source>
        <dbReference type="SAM" id="MobiDB-lite"/>
    </source>
</evidence>
<dbReference type="InterPro" id="IPR008379">
    <property type="entry name" value="Band_4.1_C"/>
</dbReference>
<dbReference type="Pfam" id="PF08736">
    <property type="entry name" value="FA"/>
    <property type="match status" value="1"/>
</dbReference>
<dbReference type="Pfam" id="PF00373">
    <property type="entry name" value="FERM_M"/>
    <property type="match status" value="1"/>
</dbReference>
<dbReference type="InterPro" id="IPR029071">
    <property type="entry name" value="Ubiquitin-like_domsf"/>
</dbReference>
<evidence type="ECO:0000256" key="5">
    <source>
        <dbReference type="ARBA" id="ARBA00023212"/>
    </source>
</evidence>
<evidence type="ECO:0000256" key="2">
    <source>
        <dbReference type="ARBA" id="ARBA00022490"/>
    </source>
</evidence>
<dbReference type="CDD" id="cd13184">
    <property type="entry name" value="FERM_C_4_1_family"/>
    <property type="match status" value="1"/>
</dbReference>
<dbReference type="InterPro" id="IPR019748">
    <property type="entry name" value="FERM_central"/>
</dbReference>
<dbReference type="SMART" id="SM01195">
    <property type="entry name" value="FA"/>
    <property type="match status" value="1"/>
</dbReference>
<organism evidence="8 9">
    <name type="scientific">Cyprinus carpio</name>
    <name type="common">Common carp</name>
    <dbReference type="NCBI Taxonomy" id="7962"/>
    <lineage>
        <taxon>Eukaryota</taxon>
        <taxon>Metazoa</taxon>
        <taxon>Chordata</taxon>
        <taxon>Craniata</taxon>
        <taxon>Vertebrata</taxon>
        <taxon>Euteleostomi</taxon>
        <taxon>Actinopterygii</taxon>
        <taxon>Neopterygii</taxon>
        <taxon>Teleostei</taxon>
        <taxon>Ostariophysi</taxon>
        <taxon>Cypriniformes</taxon>
        <taxon>Cyprinidae</taxon>
        <taxon>Cyprininae</taxon>
        <taxon>Cyprinus</taxon>
    </lineage>
</organism>
<sequence>MKMVVCHVTLLDGSQFSSEVEKRAKGQYLFFQVCDHLNLLEKDYFGLSFKDNAEQRCWLDVTKEIKRQIRNSQWQFVFSVKFYPPDPSQLTEDITRYLLCLQLRQDIASGRLPCSFVTHALLGSYTLQAELGDHDPEEHRLDYISDFQFAPNQTKELEEKVVELHKSHRGMTPAQADAQFLENAKKLSMYGVDLHHAKDSEGVDIMLGVCSNGLLIYKDRLRINRFAWPKILKISYKRSNFYIKIRPGEAEQFESTVGFKLPNHRAAKRVWKVCVEHHTFFRLVSPEQPTKTKFLTLGSKFRYSGRTQAQTRQASSLIDRPAPYFQRTSSKRISRSLDGAPVVNVSDYSQADGAGENSPALELNSDSKVRKTLFIIFITVLSSIGSLKRSFMEATPEPRPSQWDKHLTGSPATTLRLQTHGVRVLLLGIRTAEVKPEGNEVIEVVEETVVIEEVVKAKPKSSTPEASVPVETEVKEERSLSSDSESEDEAEYHAQPPSTSISTQQIKEEPEEEQEAELSQQAPPSAIESQPSAEAPLLTPDEAPNGHAPQGEAPPSPQTAAAEEEEPHIVNGSASRVETEHLPQVICCSEPPVVKTEMVTISDTFAAQKTEISTKEVPIVHTETKTITYEAAQLDGNGDGEPGVLMTAQTITSESLCTTTTTHITKVTHTHTHTPLYFNAKTYTNNLVKNTVHFKTCR</sequence>
<dbReference type="Gene3D" id="2.30.29.30">
    <property type="entry name" value="Pleckstrin-homology domain (PH domain)/Phosphotyrosine-binding domain (PTB)"/>
    <property type="match status" value="1"/>
</dbReference>
<evidence type="ECO:0000256" key="4">
    <source>
        <dbReference type="ARBA" id="ARBA00023203"/>
    </source>
</evidence>
<reference evidence="8" key="1">
    <citation type="submission" date="2025-08" db="UniProtKB">
        <authorList>
            <consortium name="Ensembl"/>
        </authorList>
    </citation>
    <scope>IDENTIFICATION</scope>
</reference>
<evidence type="ECO:0000256" key="3">
    <source>
        <dbReference type="ARBA" id="ARBA00022553"/>
    </source>
</evidence>
<dbReference type="Pfam" id="PF05902">
    <property type="entry name" value="4_1_CTD"/>
    <property type="match status" value="1"/>
</dbReference>
<dbReference type="PROSITE" id="PS50057">
    <property type="entry name" value="FERM_3"/>
    <property type="match status" value="1"/>
</dbReference>
<dbReference type="Gene3D" id="3.10.20.90">
    <property type="entry name" value="Phosphatidylinositol 3-kinase Catalytic Subunit, Chain A, domain 1"/>
    <property type="match status" value="1"/>
</dbReference>
<accession>A0A8C2BWG3</accession>
<dbReference type="GO" id="GO:0005886">
    <property type="term" value="C:plasma membrane"/>
    <property type="evidence" value="ECO:0007669"/>
    <property type="project" value="TreeGrafter"/>
</dbReference>
<dbReference type="PIRSF" id="PIRSF002304">
    <property type="entry name" value="Membrane_skeletal_4_1"/>
    <property type="match status" value="1"/>
</dbReference>
<dbReference type="PANTHER" id="PTHR23280:SF41">
    <property type="entry name" value="BAND 4.1-LIKE PROTEIN 2"/>
    <property type="match status" value="1"/>
</dbReference>
<evidence type="ECO:0000313" key="9">
    <source>
        <dbReference type="Proteomes" id="UP000694701"/>
    </source>
</evidence>
<dbReference type="SMART" id="SM00295">
    <property type="entry name" value="B41"/>
    <property type="match status" value="1"/>
</dbReference>
<dbReference type="Pfam" id="PF04382">
    <property type="entry name" value="SAB"/>
    <property type="match status" value="1"/>
</dbReference>
<keyword evidence="3" id="KW-0597">Phosphoprotein</keyword>
<dbReference type="PROSITE" id="PS00661">
    <property type="entry name" value="FERM_2"/>
    <property type="match status" value="1"/>
</dbReference>
<dbReference type="FunFam" id="3.10.20.90:FF:000002">
    <property type="entry name" value="Erythrocyte protein band 4.1-like 3"/>
    <property type="match status" value="1"/>
</dbReference>
<dbReference type="Pfam" id="PF09380">
    <property type="entry name" value="FERM_C"/>
    <property type="match status" value="1"/>
</dbReference>
<dbReference type="InterPro" id="IPR035963">
    <property type="entry name" value="FERM_2"/>
</dbReference>
<dbReference type="GO" id="GO:0003779">
    <property type="term" value="F:actin binding"/>
    <property type="evidence" value="ECO:0007669"/>
    <property type="project" value="UniProtKB-KW"/>
</dbReference>
<dbReference type="FunFam" id="2.30.29.30:FF:000001">
    <property type="entry name" value="Erythrocyte membrane protein band 4.1"/>
    <property type="match status" value="1"/>
</dbReference>
<feature type="domain" description="FERM" evidence="7">
    <location>
        <begin position="4"/>
        <end position="285"/>
    </location>
</feature>
<feature type="region of interest" description="Disordered" evidence="6">
    <location>
        <begin position="457"/>
        <end position="567"/>
    </location>
</feature>
<dbReference type="SUPFAM" id="SSF47031">
    <property type="entry name" value="Second domain of FERM"/>
    <property type="match status" value="1"/>
</dbReference>
<comment type="subcellular location">
    <subcellularLocation>
        <location evidence="1">Cytoplasm</location>
        <location evidence="1">Cytoskeleton</location>
    </subcellularLocation>
</comment>
<dbReference type="GO" id="GO:0005856">
    <property type="term" value="C:cytoskeleton"/>
    <property type="evidence" value="ECO:0007669"/>
    <property type="project" value="UniProtKB-SubCell"/>
</dbReference>
<dbReference type="Pfam" id="PF09379">
    <property type="entry name" value="FERM_N"/>
    <property type="match status" value="1"/>
</dbReference>
<dbReference type="InterPro" id="IPR000299">
    <property type="entry name" value="FERM_domain"/>
</dbReference>
<dbReference type="InterPro" id="IPR018980">
    <property type="entry name" value="FERM_PH-like_C"/>
</dbReference>
<dbReference type="InterPro" id="IPR014847">
    <property type="entry name" value="FA"/>
</dbReference>
<dbReference type="GO" id="GO:0005198">
    <property type="term" value="F:structural molecule activity"/>
    <property type="evidence" value="ECO:0007669"/>
    <property type="project" value="InterPro"/>
</dbReference>